<comment type="subcellular location">
    <subcellularLocation>
        <location evidence="2">Cell membrane</location>
        <topology evidence="2">Multi-pass membrane protein</topology>
    </subcellularLocation>
</comment>
<organism evidence="13 14">
    <name type="scientific">Candidatus Cryptobacteroides merdipullorum</name>
    <dbReference type="NCBI Taxonomy" id="2840771"/>
    <lineage>
        <taxon>Bacteria</taxon>
        <taxon>Pseudomonadati</taxon>
        <taxon>Bacteroidota</taxon>
        <taxon>Bacteroidia</taxon>
        <taxon>Bacteroidales</taxon>
        <taxon>Candidatus Cryptobacteroides</taxon>
    </lineage>
</organism>
<feature type="non-terminal residue" evidence="13">
    <location>
        <position position="1"/>
    </location>
</feature>
<dbReference type="Pfam" id="PF02518">
    <property type="entry name" value="HATPase_c"/>
    <property type="match status" value="1"/>
</dbReference>
<feature type="domain" description="Histidine kinase" evidence="11">
    <location>
        <begin position="907"/>
        <end position="1121"/>
    </location>
</feature>
<feature type="transmembrane region" description="Helical" evidence="10">
    <location>
        <begin position="308"/>
        <end position="332"/>
    </location>
</feature>
<keyword evidence="8" id="KW-0418">Kinase</keyword>
<dbReference type="InterPro" id="IPR005467">
    <property type="entry name" value="His_kinase_dom"/>
</dbReference>
<dbReference type="GO" id="GO:0005886">
    <property type="term" value="C:plasma membrane"/>
    <property type="evidence" value="ECO:0007669"/>
    <property type="project" value="UniProtKB-SubCell"/>
</dbReference>
<sequence length="1125" mass="125235">ESFMEQALDGDHSRWLELDGMPDDMVIYRYCGDTLQSWCNEFPVYNDNIQYRALTPLLTSSDFSLESPLVSVADTLAYLNLGSKWYLAKSMSDGDCTVIGGLEITRSGYGGMRGRAVNGQLKIPPAFSVRSLATDGGSAVSVMGRPQFKIVRESLQNPAHPVSYVLWIGLALALSGGLFWLASRKTVFRLRLVLLGALLVLGGIYVSGLSISDQYAMFSPRLYAGNGVLYSLGAVVLINIAILFVSWALYVARDALCSRVRGRTSADLCFAAVLAAIAGILAFTFFGLRSIIINSGLCLELYRLSELSLFSVVVYISFITMLVSVPLLLQTFRQLAFTCHAVRYDAFSLTNRIFYALLISVYLVSATGVLGFRKEQHRMEMLANRLAFYRDISLELYLRGIEPQIADDPIIATLSAFENTAGAIQSRILVNYFSRRDLNYAVTVYVFNTHNNTRDSAALYNTLVNGGQPVADNSRFLYVRRDNGRSYYVGVFLYLLEDSSISRVVMRLESREMGSNRGYADIFGIAPPGRVALPEGFSYALYEGRDLKENRGAYAYPTKLEDSLYDAVFVTGTEHLIRGDHSHFITRVGENEAIFLSRDKISALTYFEAGVFLALVVFMLLTLFARTSGREKPNLFKESYFRTRIRAVLMISQVSTLLVLSLVSVLFIYSRNENNMHTAMSEKISAVTAMLEAEAPQVTSFANMERGQLLAIVKRVSDDTDSDISVFSPSGSVLATTTPFVYERMMLSSRISAEAYGRIIYGHQRYCILQEKVGRRANFYTMYAPIIGDGGRILAIVSSPYSGDSFDFGNDVITHSVSIVSFFFMLLLISMFTVTAVVDRMFHPLSEMSRKMDNGGLDSMEPIEYDRKDEVYSIVQAYNSMVSKLSESTRRLASAERDKAWSEMARQVAHEIKNPLTPMKLQLQRVMRLKAKGDPRWQELFDEASAVLLDHIDILAKTAEDFSTFAKLYSEEPVEVDLDRMLQNEVAMYDNRPNIRFDYLGLEGAVVMAPKPQLTRVFVNLLNNAVQAIGDRPDGHIAVSLRLSSSKEDCYDIVFEDNGPGVDEENVGKLFTPNFTTKDGGSGLGLAISRSILERSGATIAYSRSFALGGACFTICYPKKSDGIL</sequence>
<dbReference type="CDD" id="cd00082">
    <property type="entry name" value="HisKA"/>
    <property type="match status" value="1"/>
</dbReference>
<feature type="domain" description="HAMP" evidence="12">
    <location>
        <begin position="845"/>
        <end position="890"/>
    </location>
</feature>
<dbReference type="CDD" id="cd06225">
    <property type="entry name" value="HAMP"/>
    <property type="match status" value="1"/>
</dbReference>
<evidence type="ECO:0000313" key="13">
    <source>
        <dbReference type="EMBL" id="HIT47042.1"/>
    </source>
</evidence>
<dbReference type="GO" id="GO:0005524">
    <property type="term" value="F:ATP binding"/>
    <property type="evidence" value="ECO:0007669"/>
    <property type="project" value="UniProtKB-KW"/>
</dbReference>
<keyword evidence="7" id="KW-0547">Nucleotide-binding</keyword>
<keyword evidence="9" id="KW-0067">ATP-binding</keyword>
<keyword evidence="10" id="KW-0472">Membrane</keyword>
<evidence type="ECO:0000256" key="6">
    <source>
        <dbReference type="ARBA" id="ARBA00022679"/>
    </source>
</evidence>
<dbReference type="SMART" id="SM00387">
    <property type="entry name" value="HATPase_c"/>
    <property type="match status" value="1"/>
</dbReference>
<evidence type="ECO:0000256" key="2">
    <source>
        <dbReference type="ARBA" id="ARBA00004651"/>
    </source>
</evidence>
<feature type="transmembrane region" description="Helical" evidence="10">
    <location>
        <begin position="228"/>
        <end position="252"/>
    </location>
</feature>
<reference evidence="13" key="2">
    <citation type="journal article" date="2021" name="PeerJ">
        <title>Extensive microbial diversity within the chicken gut microbiome revealed by metagenomics and culture.</title>
        <authorList>
            <person name="Gilroy R."/>
            <person name="Ravi A."/>
            <person name="Getino M."/>
            <person name="Pursley I."/>
            <person name="Horton D.L."/>
            <person name="Alikhan N.F."/>
            <person name="Baker D."/>
            <person name="Gharbi K."/>
            <person name="Hall N."/>
            <person name="Watson M."/>
            <person name="Adriaenssens E.M."/>
            <person name="Foster-Nyarko E."/>
            <person name="Jarju S."/>
            <person name="Secka A."/>
            <person name="Antonio M."/>
            <person name="Oren A."/>
            <person name="Chaudhuri R.R."/>
            <person name="La Ragione R."/>
            <person name="Hildebrand F."/>
            <person name="Pallen M.J."/>
        </authorList>
    </citation>
    <scope>NUCLEOTIDE SEQUENCE</scope>
    <source>
        <strain evidence="13">ChiHecec2B26-709</strain>
    </source>
</reference>
<evidence type="ECO:0000256" key="10">
    <source>
        <dbReference type="SAM" id="Phobius"/>
    </source>
</evidence>
<dbReference type="GO" id="GO:0000155">
    <property type="term" value="F:phosphorelay sensor kinase activity"/>
    <property type="evidence" value="ECO:0007669"/>
    <property type="project" value="InterPro"/>
</dbReference>
<feature type="transmembrane region" description="Helical" evidence="10">
    <location>
        <begin position="603"/>
        <end position="624"/>
    </location>
</feature>
<feature type="transmembrane region" description="Helical" evidence="10">
    <location>
        <begin position="819"/>
        <end position="842"/>
    </location>
</feature>
<evidence type="ECO:0000256" key="5">
    <source>
        <dbReference type="ARBA" id="ARBA00022553"/>
    </source>
</evidence>
<dbReference type="PROSITE" id="PS50109">
    <property type="entry name" value="HIS_KIN"/>
    <property type="match status" value="1"/>
</dbReference>
<evidence type="ECO:0000313" key="14">
    <source>
        <dbReference type="Proteomes" id="UP000886881"/>
    </source>
</evidence>
<evidence type="ECO:0000256" key="1">
    <source>
        <dbReference type="ARBA" id="ARBA00000085"/>
    </source>
</evidence>
<dbReference type="InterPro" id="IPR036097">
    <property type="entry name" value="HisK_dim/P_sf"/>
</dbReference>
<name>A0A9D1GPW1_9BACT</name>
<dbReference type="EC" id="2.7.13.3" evidence="3"/>
<keyword evidence="4" id="KW-1003">Cell membrane</keyword>
<dbReference type="InterPro" id="IPR050980">
    <property type="entry name" value="2C_sensor_his_kinase"/>
</dbReference>
<evidence type="ECO:0000259" key="11">
    <source>
        <dbReference type="PROSITE" id="PS50109"/>
    </source>
</evidence>
<comment type="catalytic activity">
    <reaction evidence="1">
        <text>ATP + protein L-histidine = ADP + protein N-phospho-L-histidine.</text>
        <dbReference type="EC" id="2.7.13.3"/>
    </reaction>
</comment>
<dbReference type="InterPro" id="IPR003594">
    <property type="entry name" value="HATPase_dom"/>
</dbReference>
<gene>
    <name evidence="13" type="ORF">IAC35_04200</name>
</gene>
<keyword evidence="10" id="KW-0812">Transmembrane</keyword>
<dbReference type="AlphaFoldDB" id="A0A9D1GPW1"/>
<evidence type="ECO:0000256" key="9">
    <source>
        <dbReference type="ARBA" id="ARBA00022840"/>
    </source>
</evidence>
<evidence type="ECO:0000256" key="7">
    <source>
        <dbReference type="ARBA" id="ARBA00022741"/>
    </source>
</evidence>
<dbReference type="PANTHER" id="PTHR44936">
    <property type="entry name" value="SENSOR PROTEIN CREC"/>
    <property type="match status" value="1"/>
</dbReference>
<dbReference type="Gene3D" id="3.30.565.10">
    <property type="entry name" value="Histidine kinase-like ATPase, C-terminal domain"/>
    <property type="match status" value="1"/>
</dbReference>
<accession>A0A9D1GPW1</accession>
<dbReference type="InterPro" id="IPR004358">
    <property type="entry name" value="Sig_transdc_His_kin-like_C"/>
</dbReference>
<dbReference type="InterPro" id="IPR003661">
    <property type="entry name" value="HisK_dim/P_dom"/>
</dbReference>
<dbReference type="PROSITE" id="PS50885">
    <property type="entry name" value="HAMP"/>
    <property type="match status" value="1"/>
</dbReference>
<feature type="transmembrane region" description="Helical" evidence="10">
    <location>
        <begin position="645"/>
        <end position="669"/>
    </location>
</feature>
<dbReference type="Proteomes" id="UP000886881">
    <property type="component" value="Unassembled WGS sequence"/>
</dbReference>
<dbReference type="SUPFAM" id="SSF47384">
    <property type="entry name" value="Homodimeric domain of signal transducing histidine kinase"/>
    <property type="match status" value="1"/>
</dbReference>
<dbReference type="PANTHER" id="PTHR44936:SF10">
    <property type="entry name" value="SENSOR PROTEIN RSTB"/>
    <property type="match status" value="1"/>
</dbReference>
<dbReference type="Gene3D" id="1.10.287.130">
    <property type="match status" value="1"/>
</dbReference>
<dbReference type="Gene3D" id="6.10.340.10">
    <property type="match status" value="1"/>
</dbReference>
<reference evidence="13" key="1">
    <citation type="submission" date="2020-10" db="EMBL/GenBank/DDBJ databases">
        <authorList>
            <person name="Gilroy R."/>
        </authorList>
    </citation>
    <scope>NUCLEOTIDE SEQUENCE</scope>
    <source>
        <strain evidence="13">ChiHecec2B26-709</strain>
    </source>
</reference>
<comment type="caution">
    <text evidence="13">The sequence shown here is derived from an EMBL/GenBank/DDBJ whole genome shotgun (WGS) entry which is preliminary data.</text>
</comment>
<feature type="transmembrane region" description="Helical" evidence="10">
    <location>
        <begin position="264"/>
        <end position="288"/>
    </location>
</feature>
<evidence type="ECO:0000259" key="12">
    <source>
        <dbReference type="PROSITE" id="PS50885"/>
    </source>
</evidence>
<dbReference type="InterPro" id="IPR003660">
    <property type="entry name" value="HAMP_dom"/>
</dbReference>
<dbReference type="EMBL" id="DVLC01000080">
    <property type="protein sequence ID" value="HIT47042.1"/>
    <property type="molecule type" value="Genomic_DNA"/>
</dbReference>
<feature type="transmembrane region" description="Helical" evidence="10">
    <location>
        <begin position="164"/>
        <end position="183"/>
    </location>
</feature>
<feature type="transmembrane region" description="Helical" evidence="10">
    <location>
        <begin position="353"/>
        <end position="372"/>
    </location>
</feature>
<feature type="transmembrane region" description="Helical" evidence="10">
    <location>
        <begin position="190"/>
        <end position="208"/>
    </location>
</feature>
<protein>
    <recommendedName>
        <fullName evidence="3">histidine kinase</fullName>
        <ecNumber evidence="3">2.7.13.3</ecNumber>
    </recommendedName>
</protein>
<proteinExistence type="predicted"/>
<evidence type="ECO:0000256" key="8">
    <source>
        <dbReference type="ARBA" id="ARBA00022777"/>
    </source>
</evidence>
<dbReference type="SUPFAM" id="SSF55874">
    <property type="entry name" value="ATPase domain of HSP90 chaperone/DNA topoisomerase II/histidine kinase"/>
    <property type="match status" value="1"/>
</dbReference>
<dbReference type="InterPro" id="IPR036890">
    <property type="entry name" value="HATPase_C_sf"/>
</dbReference>
<evidence type="ECO:0000256" key="4">
    <source>
        <dbReference type="ARBA" id="ARBA00022475"/>
    </source>
</evidence>
<dbReference type="SMART" id="SM00388">
    <property type="entry name" value="HisKA"/>
    <property type="match status" value="1"/>
</dbReference>
<dbReference type="PRINTS" id="PR00344">
    <property type="entry name" value="BCTRLSENSOR"/>
</dbReference>
<keyword evidence="10" id="KW-1133">Transmembrane helix</keyword>
<keyword evidence="5" id="KW-0597">Phosphoprotein</keyword>
<evidence type="ECO:0000256" key="3">
    <source>
        <dbReference type="ARBA" id="ARBA00012438"/>
    </source>
</evidence>
<keyword evidence="6" id="KW-0808">Transferase</keyword>